<sequence length="256" mass="28378">MKKHGWTEGKGLGKNEHGMSEPIKVKLKKDTSGVGHDPSEHFTYHWWDDAFKNATNNINIEESESGIIVTAKETSKTTTTRKLCKKTRANKSMLYGRFVKSGTITAGVEEHEEQEEWEEQEEEGGGGATLTDEQLFKACGGRTAHKGARHGLKLSGKLARLAEQEGNTPEFKVEESCDLKTKKKKKGKKKKTTDCSPDSGIVLSGECGMALEEPTDKPGEYGIIAEEHGNDDKTNSSKKKKRKRKRKANDVIKTVD</sequence>
<feature type="compositionally biased region" description="Basic residues" evidence="2">
    <location>
        <begin position="236"/>
        <end position="247"/>
    </location>
</feature>
<reference evidence="5" key="1">
    <citation type="submission" date="2003-08" db="EMBL/GenBank/DDBJ databases">
        <authorList>
            <person name="Birren B."/>
            <person name="Nusbaum C."/>
            <person name="Abebe A."/>
            <person name="Abouelleil A."/>
            <person name="Adekoya E."/>
            <person name="Ait-zahra M."/>
            <person name="Allen N."/>
            <person name="Allen T."/>
            <person name="An P."/>
            <person name="Anderson M."/>
            <person name="Anderson S."/>
            <person name="Arachchi H."/>
            <person name="Armbruster J."/>
            <person name="Bachantsang P."/>
            <person name="Baldwin J."/>
            <person name="Barry A."/>
            <person name="Bayul T."/>
            <person name="Blitshsteyn B."/>
            <person name="Bloom T."/>
            <person name="Blye J."/>
            <person name="Boguslavskiy L."/>
            <person name="Borowsky M."/>
            <person name="Boukhgalter B."/>
            <person name="Brunache A."/>
            <person name="Butler J."/>
            <person name="Calixte N."/>
            <person name="Calvo S."/>
            <person name="Camarata J."/>
            <person name="Campo K."/>
            <person name="Chang J."/>
            <person name="Cheshatsang Y."/>
            <person name="Citroen M."/>
            <person name="Collymore A."/>
            <person name="Considine T."/>
            <person name="Cook A."/>
            <person name="Cooke P."/>
            <person name="Corum B."/>
            <person name="Cuomo C."/>
            <person name="David R."/>
            <person name="Dawoe T."/>
            <person name="Degray S."/>
            <person name="Dodge S."/>
            <person name="Dooley K."/>
            <person name="Dorje P."/>
            <person name="Dorjee K."/>
            <person name="Dorris L."/>
            <person name="Duffey N."/>
            <person name="Dupes A."/>
            <person name="Elkins T."/>
            <person name="Engels R."/>
            <person name="Erickson J."/>
            <person name="Farina A."/>
            <person name="Faro S."/>
            <person name="Ferreira P."/>
            <person name="Fischer H."/>
            <person name="Fitzgerald M."/>
            <person name="Foley K."/>
            <person name="Gage D."/>
            <person name="Galagan J."/>
            <person name="Gearin G."/>
            <person name="Gnerre S."/>
            <person name="Gnirke A."/>
            <person name="Goyette A."/>
            <person name="Graham J."/>
            <person name="Grandbois E."/>
            <person name="Gyaltsen K."/>
            <person name="Hafez N."/>
            <person name="Hagopian D."/>
            <person name="Hagos B."/>
            <person name="Hall J."/>
            <person name="Hatcher B."/>
            <person name="Heller A."/>
            <person name="Higgins H."/>
            <person name="Honan T."/>
            <person name="Horn A."/>
            <person name="Houde N."/>
            <person name="Hughes L."/>
            <person name="Hulme W."/>
            <person name="Husby E."/>
            <person name="Iliev I."/>
            <person name="Jaffe D."/>
            <person name="Jones C."/>
            <person name="Kamal M."/>
            <person name="Kamat A."/>
            <person name="Kamvysselis M."/>
            <person name="Karlsson E."/>
            <person name="Kells C."/>
            <person name="Kieu A."/>
            <person name="Kisner P."/>
            <person name="Kodira C."/>
            <person name="Kulbokas E."/>
            <person name="Labutti K."/>
            <person name="Lama D."/>
            <person name="Landers T."/>
            <person name="Leger J."/>
            <person name="Levine S."/>
            <person name="Lewis D."/>
            <person name="Lewis T."/>
            <person name="Lindblad-toh K."/>
            <person name="Liu X."/>
            <person name="Lokyitsang T."/>
            <person name="Lokyitsang Y."/>
            <person name="Lucien O."/>
            <person name="Lui A."/>
            <person name="Ma L.J."/>
            <person name="Mabbitt R."/>
            <person name="Macdonald J."/>
            <person name="Maclean C."/>
            <person name="Major J."/>
            <person name="Manning J."/>
            <person name="Marabella R."/>
            <person name="Maru K."/>
            <person name="Matthews C."/>
            <person name="Mauceli E."/>
            <person name="Mccarthy M."/>
            <person name="Mcdonough S."/>
            <person name="Mcghee T."/>
            <person name="Meldrim J."/>
            <person name="Meneus L."/>
            <person name="Mesirov J."/>
            <person name="Mihalev A."/>
            <person name="Mihova T."/>
            <person name="Mikkelsen T."/>
            <person name="Mlenga V."/>
            <person name="Moru K."/>
            <person name="Mozes J."/>
            <person name="Mulrain L."/>
            <person name="Munson G."/>
            <person name="Naylor J."/>
            <person name="Newes C."/>
            <person name="Nguyen C."/>
            <person name="Nguyen N."/>
            <person name="Nguyen T."/>
            <person name="Nicol R."/>
            <person name="Nielsen C."/>
            <person name="Nizzari M."/>
            <person name="Norbu C."/>
            <person name="Norbu N."/>
            <person name="O'donnell P."/>
            <person name="Okoawo O."/>
            <person name="O'leary S."/>
            <person name="Omotosho B."/>
            <person name="O'neill K."/>
            <person name="Osman S."/>
            <person name="Parker S."/>
            <person name="Perrin D."/>
            <person name="Phunkhang P."/>
            <person name="Piqani B."/>
            <person name="Purcell S."/>
            <person name="Rachupka T."/>
            <person name="Ramasamy U."/>
            <person name="Rameau R."/>
            <person name="Ray V."/>
            <person name="Raymond C."/>
            <person name="Retta R."/>
            <person name="Richardson S."/>
            <person name="Rise C."/>
            <person name="Rodriguez J."/>
            <person name="Rogers J."/>
            <person name="Rogov P."/>
            <person name="Rutman M."/>
            <person name="Schupbach R."/>
            <person name="Seaman C."/>
            <person name="Settipalli S."/>
            <person name="Sharpe T."/>
            <person name="Sheridan J."/>
            <person name="Sherpa N."/>
            <person name="Shi J."/>
            <person name="Smirnov S."/>
            <person name="Smith C."/>
            <person name="Sougnez C."/>
            <person name="Spencer B."/>
            <person name="Stalker J."/>
            <person name="Stange-thomann N."/>
            <person name="Stavropoulos S."/>
            <person name="Stetson K."/>
            <person name="Stone C."/>
            <person name="Stone S."/>
            <person name="Stubbs M."/>
            <person name="Talamas J."/>
            <person name="Tchuinga P."/>
            <person name="Tenzing P."/>
            <person name="Tesfaye S."/>
            <person name="Theodore J."/>
            <person name="Thoulutsang Y."/>
            <person name="Topham K."/>
            <person name="Towey S."/>
            <person name="Tsamla T."/>
            <person name="Tsomo N."/>
            <person name="Vallee D."/>
            <person name="Vassiliev H."/>
            <person name="Venkataraman V."/>
            <person name="Vinson J."/>
            <person name="Vo A."/>
            <person name="Wade C."/>
            <person name="Wang S."/>
            <person name="Wangchuk T."/>
            <person name="Wangdi T."/>
            <person name="Whittaker C."/>
            <person name="Wilkinson J."/>
            <person name="Wu Y."/>
            <person name="Wyman D."/>
            <person name="Yadav S."/>
            <person name="Yang S."/>
            <person name="Yang X."/>
            <person name="Yeager S."/>
            <person name="Yee E."/>
            <person name="Young G."/>
            <person name="Zainoun J."/>
            <person name="Zembeck L."/>
            <person name="Zimmer A."/>
            <person name="Zody M."/>
            <person name="Lander E."/>
        </authorList>
    </citation>
    <scope>NUCLEOTIDE SEQUENCE [LARGE SCALE GENOMIC DNA]</scope>
</reference>
<organism evidence="4 5">
    <name type="scientific">Ciona savignyi</name>
    <name type="common">Pacific transparent sea squirt</name>
    <dbReference type="NCBI Taxonomy" id="51511"/>
    <lineage>
        <taxon>Eukaryota</taxon>
        <taxon>Metazoa</taxon>
        <taxon>Chordata</taxon>
        <taxon>Tunicata</taxon>
        <taxon>Ascidiacea</taxon>
        <taxon>Phlebobranchia</taxon>
        <taxon>Cionidae</taxon>
        <taxon>Ciona</taxon>
    </lineage>
</organism>
<dbReference type="GO" id="GO:0005730">
    <property type="term" value="C:nucleolus"/>
    <property type="evidence" value="ECO:0007669"/>
    <property type="project" value="TreeGrafter"/>
</dbReference>
<dbReference type="InterPro" id="IPR050656">
    <property type="entry name" value="PINX1"/>
</dbReference>
<feature type="region of interest" description="Disordered" evidence="2">
    <location>
        <begin position="162"/>
        <end position="256"/>
    </location>
</feature>
<feature type="compositionally biased region" description="Basic and acidic residues" evidence="2">
    <location>
        <begin position="214"/>
        <end position="235"/>
    </location>
</feature>
<dbReference type="PANTHER" id="PTHR23149:SF9">
    <property type="entry name" value="G PATCH DOMAIN-CONTAINING PROTEIN 4"/>
    <property type="match status" value="1"/>
</dbReference>
<protein>
    <recommendedName>
        <fullName evidence="1">G patch domain-containing protein 4</fullName>
    </recommendedName>
</protein>
<feature type="compositionally biased region" description="Basic and acidic residues" evidence="2">
    <location>
        <begin position="171"/>
        <end position="180"/>
    </location>
</feature>
<keyword evidence="5" id="KW-1185">Reference proteome</keyword>
<feature type="compositionally biased region" description="Basic and acidic residues" evidence="2">
    <location>
        <begin position="1"/>
        <end position="19"/>
    </location>
</feature>
<feature type="domain" description="G-patch" evidence="3">
    <location>
        <begin position="1"/>
        <end position="39"/>
    </location>
</feature>
<evidence type="ECO:0000259" key="3">
    <source>
        <dbReference type="PROSITE" id="PS50174"/>
    </source>
</evidence>
<dbReference type="HOGENOM" id="CLU_047130_2_0_1"/>
<evidence type="ECO:0000313" key="5">
    <source>
        <dbReference type="Proteomes" id="UP000007875"/>
    </source>
</evidence>
<feature type="compositionally biased region" description="Basic residues" evidence="2">
    <location>
        <begin position="181"/>
        <end position="191"/>
    </location>
</feature>
<reference evidence="4" key="2">
    <citation type="submission" date="2025-08" db="UniProtKB">
        <authorList>
            <consortium name="Ensembl"/>
        </authorList>
    </citation>
    <scope>IDENTIFICATION</scope>
</reference>
<dbReference type="InParanoid" id="H2YJL4"/>
<dbReference type="STRING" id="51511.ENSCSAVP00000005513"/>
<dbReference type="PROSITE" id="PS50174">
    <property type="entry name" value="G_PATCH"/>
    <property type="match status" value="1"/>
</dbReference>
<dbReference type="GeneTree" id="ENSGT00390000008765"/>
<dbReference type="OMA" id="MGDNAGE"/>
<proteinExistence type="predicted"/>
<dbReference type="SMART" id="SM00443">
    <property type="entry name" value="G_patch"/>
    <property type="match status" value="1"/>
</dbReference>
<dbReference type="GO" id="GO:0003676">
    <property type="term" value="F:nucleic acid binding"/>
    <property type="evidence" value="ECO:0007669"/>
    <property type="project" value="InterPro"/>
</dbReference>
<dbReference type="eggNOG" id="KOG2809">
    <property type="taxonomic scope" value="Eukaryota"/>
</dbReference>
<evidence type="ECO:0000256" key="1">
    <source>
        <dbReference type="ARBA" id="ARBA00040365"/>
    </source>
</evidence>
<feature type="region of interest" description="Disordered" evidence="2">
    <location>
        <begin position="1"/>
        <end position="22"/>
    </location>
</feature>
<dbReference type="InterPro" id="IPR000467">
    <property type="entry name" value="G_patch_dom"/>
</dbReference>
<accession>H2YJL4</accession>
<dbReference type="Pfam" id="PF01585">
    <property type="entry name" value="G-patch"/>
    <property type="match status" value="1"/>
</dbReference>
<dbReference type="Proteomes" id="UP000007875">
    <property type="component" value="Unassembled WGS sequence"/>
</dbReference>
<name>H2YJL4_CIOSA</name>
<dbReference type="AlphaFoldDB" id="H2YJL4"/>
<dbReference type="Ensembl" id="ENSCSAVT00000005587.1">
    <property type="protein sequence ID" value="ENSCSAVP00000005513.1"/>
    <property type="gene ID" value="ENSCSAVG00000003297.1"/>
</dbReference>
<evidence type="ECO:0000256" key="2">
    <source>
        <dbReference type="SAM" id="MobiDB-lite"/>
    </source>
</evidence>
<dbReference type="PANTHER" id="PTHR23149">
    <property type="entry name" value="G PATCH DOMAIN CONTAINING PROTEIN"/>
    <property type="match status" value="1"/>
</dbReference>
<evidence type="ECO:0000313" key="4">
    <source>
        <dbReference type="Ensembl" id="ENSCSAVP00000005513.1"/>
    </source>
</evidence>
<reference evidence="4" key="3">
    <citation type="submission" date="2025-09" db="UniProtKB">
        <authorList>
            <consortium name="Ensembl"/>
        </authorList>
    </citation>
    <scope>IDENTIFICATION</scope>
</reference>